<reference evidence="1" key="2">
    <citation type="submission" date="2019-07" db="EMBL/GenBank/DDBJ databases">
        <authorList>
            <person name="Seetharam A."/>
            <person name="Woodhouse M."/>
            <person name="Cannon E."/>
        </authorList>
    </citation>
    <scope>NUCLEOTIDE SEQUENCE [LARGE SCALE GENOMIC DNA]</scope>
    <source>
        <strain evidence="1">cv. B73</strain>
    </source>
</reference>
<name>A0A804QWD0_MAIZE</name>
<dbReference type="FunCoup" id="A0A804QWD0">
    <property type="interactions" value="257"/>
</dbReference>
<dbReference type="InParanoid" id="A0A804QWD0"/>
<dbReference type="Gramene" id="Zm00001eb364120_T001">
    <property type="protein sequence ID" value="Zm00001eb364120_P001"/>
    <property type="gene ID" value="Zm00001eb364120"/>
</dbReference>
<reference evidence="2" key="1">
    <citation type="journal article" date="2009" name="Science">
        <title>The B73 maize genome: complexity, diversity, and dynamics.</title>
        <authorList>
            <person name="Schnable P.S."/>
            <person name="Ware D."/>
            <person name="Fulton R.S."/>
            <person name="Stein J.C."/>
            <person name="Wei F."/>
            <person name="Pasternak S."/>
            <person name="Liang C."/>
            <person name="Zhang J."/>
            <person name="Fulton L."/>
            <person name="Graves T.A."/>
            <person name="Minx P."/>
            <person name="Reily A.D."/>
            <person name="Courtney L."/>
            <person name="Kruchowski S.S."/>
            <person name="Tomlinson C."/>
            <person name="Strong C."/>
            <person name="Delehaunty K."/>
            <person name="Fronick C."/>
            <person name="Courtney B."/>
            <person name="Rock S.M."/>
            <person name="Belter E."/>
            <person name="Du F."/>
            <person name="Kim K."/>
            <person name="Abbott R.M."/>
            <person name="Cotton M."/>
            <person name="Levy A."/>
            <person name="Marchetto P."/>
            <person name="Ochoa K."/>
            <person name="Jackson S.M."/>
            <person name="Gillam B."/>
            <person name="Chen W."/>
            <person name="Yan L."/>
            <person name="Higginbotham J."/>
            <person name="Cardenas M."/>
            <person name="Waligorski J."/>
            <person name="Applebaum E."/>
            <person name="Phelps L."/>
            <person name="Falcone J."/>
            <person name="Kanchi K."/>
            <person name="Thane T."/>
            <person name="Scimone A."/>
            <person name="Thane N."/>
            <person name="Henke J."/>
            <person name="Wang T."/>
            <person name="Ruppert J."/>
            <person name="Shah N."/>
            <person name="Rotter K."/>
            <person name="Hodges J."/>
            <person name="Ingenthron E."/>
            <person name="Cordes M."/>
            <person name="Kohlberg S."/>
            <person name="Sgro J."/>
            <person name="Delgado B."/>
            <person name="Mead K."/>
            <person name="Chinwalla A."/>
            <person name="Leonard S."/>
            <person name="Crouse K."/>
            <person name="Collura K."/>
            <person name="Kudrna D."/>
            <person name="Currie J."/>
            <person name="He R."/>
            <person name="Angelova A."/>
            <person name="Rajasekar S."/>
            <person name="Mueller T."/>
            <person name="Lomeli R."/>
            <person name="Scara G."/>
            <person name="Ko A."/>
            <person name="Delaney K."/>
            <person name="Wissotski M."/>
            <person name="Lopez G."/>
            <person name="Campos D."/>
            <person name="Braidotti M."/>
            <person name="Ashley E."/>
            <person name="Golser W."/>
            <person name="Kim H."/>
            <person name="Lee S."/>
            <person name="Lin J."/>
            <person name="Dujmic Z."/>
            <person name="Kim W."/>
            <person name="Talag J."/>
            <person name="Zuccolo A."/>
            <person name="Fan C."/>
            <person name="Sebastian A."/>
            <person name="Kramer M."/>
            <person name="Spiegel L."/>
            <person name="Nascimento L."/>
            <person name="Zutavern T."/>
            <person name="Miller B."/>
            <person name="Ambroise C."/>
            <person name="Muller S."/>
            <person name="Spooner W."/>
            <person name="Narechania A."/>
            <person name="Ren L."/>
            <person name="Wei S."/>
            <person name="Kumari S."/>
            <person name="Faga B."/>
            <person name="Levy M.J."/>
            <person name="McMahan L."/>
            <person name="Van Buren P."/>
            <person name="Vaughn M.W."/>
            <person name="Ying K."/>
            <person name="Yeh C.-T."/>
            <person name="Emrich S.J."/>
            <person name="Jia Y."/>
            <person name="Kalyanaraman A."/>
            <person name="Hsia A.-P."/>
            <person name="Barbazuk W.B."/>
            <person name="Baucom R.S."/>
            <person name="Brutnell T.P."/>
            <person name="Carpita N.C."/>
            <person name="Chaparro C."/>
            <person name="Chia J.-M."/>
            <person name="Deragon J.-M."/>
            <person name="Estill J.C."/>
            <person name="Fu Y."/>
            <person name="Jeddeloh J.A."/>
            <person name="Han Y."/>
            <person name="Lee H."/>
            <person name="Li P."/>
            <person name="Lisch D.R."/>
            <person name="Liu S."/>
            <person name="Liu Z."/>
            <person name="Nagel D.H."/>
            <person name="McCann M.C."/>
            <person name="SanMiguel P."/>
            <person name="Myers A.M."/>
            <person name="Nettleton D."/>
            <person name="Nguyen J."/>
            <person name="Penning B.W."/>
            <person name="Ponnala L."/>
            <person name="Schneider K.L."/>
            <person name="Schwartz D.C."/>
            <person name="Sharma A."/>
            <person name="Soderlund C."/>
            <person name="Springer N.M."/>
            <person name="Sun Q."/>
            <person name="Wang H."/>
            <person name="Waterman M."/>
            <person name="Westerman R."/>
            <person name="Wolfgruber T.K."/>
            <person name="Yang L."/>
            <person name="Yu Y."/>
            <person name="Zhang L."/>
            <person name="Zhou S."/>
            <person name="Zhu Q."/>
            <person name="Bennetzen J.L."/>
            <person name="Dawe R.K."/>
            <person name="Jiang J."/>
            <person name="Jiang N."/>
            <person name="Presting G.G."/>
            <person name="Wessler S.R."/>
            <person name="Aluru S."/>
            <person name="Martienssen R.A."/>
            <person name="Clifton S.W."/>
            <person name="McCombie W.R."/>
            <person name="Wing R.A."/>
            <person name="Wilson R.K."/>
        </authorList>
    </citation>
    <scope>NUCLEOTIDE SEQUENCE [LARGE SCALE GENOMIC DNA]</scope>
    <source>
        <strain evidence="2">cv. B73</strain>
    </source>
</reference>
<sequence>MWPSCDSPSSSPGMAAACPANMGAKPMWPPAPRVAPAAEAPGSSKPAGIPIRCMIPAASPVPAAAEFRKEGEEKPADGAHMWWCGLASPEVGDGSEGATEASADAGMVPVPVAATMAGSACCSSHWTVSPSDLWPSSRVSWKIRAAQSAGIRIRRPLPSTLVCRSLLELRLGASACCLLSPGCATTCSCCCSFPPPPPSCCDWWIWICRCCAGCCCCCW</sequence>
<dbReference type="EnsemblPlants" id="Zm00001eb364120_T001">
    <property type="protein sequence ID" value="Zm00001eb364120_P001"/>
    <property type="gene ID" value="Zm00001eb364120"/>
</dbReference>
<organism evidence="1 2">
    <name type="scientific">Zea mays</name>
    <name type="common">Maize</name>
    <dbReference type="NCBI Taxonomy" id="4577"/>
    <lineage>
        <taxon>Eukaryota</taxon>
        <taxon>Viridiplantae</taxon>
        <taxon>Streptophyta</taxon>
        <taxon>Embryophyta</taxon>
        <taxon>Tracheophyta</taxon>
        <taxon>Spermatophyta</taxon>
        <taxon>Magnoliopsida</taxon>
        <taxon>Liliopsida</taxon>
        <taxon>Poales</taxon>
        <taxon>Poaceae</taxon>
        <taxon>PACMAD clade</taxon>
        <taxon>Panicoideae</taxon>
        <taxon>Andropogonodae</taxon>
        <taxon>Andropogoneae</taxon>
        <taxon>Tripsacinae</taxon>
        <taxon>Zea</taxon>
    </lineage>
</organism>
<protein>
    <submittedName>
        <fullName evidence="1">Uncharacterized protein</fullName>
    </submittedName>
</protein>
<evidence type="ECO:0000313" key="2">
    <source>
        <dbReference type="Proteomes" id="UP000007305"/>
    </source>
</evidence>
<dbReference type="Proteomes" id="UP000007305">
    <property type="component" value="Chromosome 8"/>
</dbReference>
<dbReference type="AlphaFoldDB" id="A0A804QWD0"/>
<evidence type="ECO:0000313" key="1">
    <source>
        <dbReference type="EnsemblPlants" id="Zm00001eb364120_P001"/>
    </source>
</evidence>
<keyword evidence="2" id="KW-1185">Reference proteome</keyword>
<reference evidence="1" key="3">
    <citation type="submission" date="2021-05" db="UniProtKB">
        <authorList>
            <consortium name="EnsemblPlants"/>
        </authorList>
    </citation>
    <scope>IDENTIFICATION</scope>
    <source>
        <strain evidence="1">cv. B73</strain>
    </source>
</reference>
<proteinExistence type="predicted"/>
<accession>A0A804QWD0</accession>